<evidence type="ECO:0000256" key="7">
    <source>
        <dbReference type="ARBA" id="ARBA00023141"/>
    </source>
</evidence>
<dbReference type="GO" id="GO:0004640">
    <property type="term" value="F:phosphoribosylanthranilate isomerase activity"/>
    <property type="evidence" value="ECO:0007669"/>
    <property type="project" value="TreeGrafter"/>
</dbReference>
<keyword evidence="8" id="KW-0456">Lyase</keyword>
<evidence type="ECO:0000256" key="4">
    <source>
        <dbReference type="ARBA" id="ARBA00022605"/>
    </source>
</evidence>
<dbReference type="UniPathway" id="UPA00035">
    <property type="reaction ID" value="UER00043"/>
</dbReference>
<protein>
    <recommendedName>
        <fullName evidence="3">indole-3-glycerol-phosphate synthase</fullName>
        <ecNumber evidence="3">4.1.1.48</ecNumber>
    </recommendedName>
</protein>
<keyword evidence="4" id="KW-0028">Amino-acid biosynthesis</keyword>
<evidence type="ECO:0000313" key="11">
    <source>
        <dbReference type="Proteomes" id="UP000242329"/>
    </source>
</evidence>
<dbReference type="AlphaFoldDB" id="A0A1M5M4H4"/>
<dbReference type="GO" id="GO:0004425">
    <property type="term" value="F:indole-3-glycerol-phosphate synthase activity"/>
    <property type="evidence" value="ECO:0007669"/>
    <property type="project" value="UniProtKB-EC"/>
</dbReference>
<proteinExistence type="predicted"/>
<dbReference type="InterPro" id="IPR011060">
    <property type="entry name" value="RibuloseP-bd_barrel"/>
</dbReference>
<dbReference type="CDD" id="cd00331">
    <property type="entry name" value="IGPS"/>
    <property type="match status" value="1"/>
</dbReference>
<dbReference type="SUPFAM" id="SSF51366">
    <property type="entry name" value="Ribulose-phoshate binding barrel"/>
    <property type="match status" value="1"/>
</dbReference>
<dbReference type="InterPro" id="IPR013785">
    <property type="entry name" value="Aldolase_TIM"/>
</dbReference>
<dbReference type="OrthoDB" id="9804217at2"/>
<evidence type="ECO:0000256" key="1">
    <source>
        <dbReference type="ARBA" id="ARBA00001633"/>
    </source>
</evidence>
<keyword evidence="7" id="KW-0057">Aromatic amino acid biosynthesis</keyword>
<evidence type="ECO:0000256" key="8">
    <source>
        <dbReference type="ARBA" id="ARBA00023239"/>
    </source>
</evidence>
<sequence length="259" mass="29195">MLEKIIEEKKRELEKLLPWYERGEYQIEKKDRNRRERLNPTSFLQHPSGKVQVIAEIKKASPAKGDLNRDLDPVKTALVYEKNGAAAVSVLTEEVFFKGDRSLIPEIKSRISIPVLRKDFIIHEVQLYETAVLGADMVLLIGAVLGYEKLLSLTEKALDLGLEPVVEVYSREEARWLKDLPARLVAVNNRDLKTFKVDIGNSIKLADFLPPSTIRISASGIKGREDVRRLAACGYHAVLVGERLVTSPCPGEKLRELLT</sequence>
<dbReference type="InterPro" id="IPR013798">
    <property type="entry name" value="Indole-3-glycerol_P_synth_dom"/>
</dbReference>
<keyword evidence="11" id="KW-1185">Reference proteome</keyword>
<gene>
    <name evidence="10" type="ORF">SAMN02745221_00831</name>
</gene>
<evidence type="ECO:0000313" key="10">
    <source>
        <dbReference type="EMBL" id="SHG72222.1"/>
    </source>
</evidence>
<organism evidence="10 11">
    <name type="scientific">Thermosyntropha lipolytica DSM 11003</name>
    <dbReference type="NCBI Taxonomy" id="1123382"/>
    <lineage>
        <taxon>Bacteria</taxon>
        <taxon>Bacillati</taxon>
        <taxon>Bacillota</taxon>
        <taxon>Clostridia</taxon>
        <taxon>Eubacteriales</taxon>
        <taxon>Syntrophomonadaceae</taxon>
        <taxon>Thermosyntropha</taxon>
    </lineage>
</organism>
<dbReference type="Pfam" id="PF00218">
    <property type="entry name" value="IGPS"/>
    <property type="match status" value="1"/>
</dbReference>
<dbReference type="EC" id="4.1.1.48" evidence="3"/>
<dbReference type="STRING" id="1123382.SAMN02745221_00831"/>
<dbReference type="Proteomes" id="UP000242329">
    <property type="component" value="Unassembled WGS sequence"/>
</dbReference>
<evidence type="ECO:0000256" key="6">
    <source>
        <dbReference type="ARBA" id="ARBA00022822"/>
    </source>
</evidence>
<dbReference type="RefSeq" id="WP_073090491.1">
    <property type="nucleotide sequence ID" value="NZ_FQWY01000010.1"/>
</dbReference>
<feature type="domain" description="Indole-3-glycerol phosphate synthase" evidence="9">
    <location>
        <begin position="2"/>
        <end position="257"/>
    </location>
</feature>
<dbReference type="GO" id="GO:0000162">
    <property type="term" value="P:L-tryptophan biosynthetic process"/>
    <property type="evidence" value="ECO:0007669"/>
    <property type="project" value="UniProtKB-UniPathway"/>
</dbReference>
<reference evidence="11" key="1">
    <citation type="submission" date="2016-11" db="EMBL/GenBank/DDBJ databases">
        <authorList>
            <person name="Varghese N."/>
            <person name="Submissions S."/>
        </authorList>
    </citation>
    <scope>NUCLEOTIDE SEQUENCE [LARGE SCALE GENOMIC DNA]</scope>
    <source>
        <strain evidence="11">DSM 11003</strain>
    </source>
</reference>
<evidence type="ECO:0000259" key="9">
    <source>
        <dbReference type="Pfam" id="PF00218"/>
    </source>
</evidence>
<evidence type="ECO:0000256" key="2">
    <source>
        <dbReference type="ARBA" id="ARBA00004696"/>
    </source>
</evidence>
<comment type="catalytic activity">
    <reaction evidence="1">
        <text>1-(2-carboxyphenylamino)-1-deoxy-D-ribulose 5-phosphate + H(+) = (1S,2R)-1-C-(indol-3-yl)glycerol 3-phosphate + CO2 + H2O</text>
        <dbReference type="Rhea" id="RHEA:23476"/>
        <dbReference type="ChEBI" id="CHEBI:15377"/>
        <dbReference type="ChEBI" id="CHEBI:15378"/>
        <dbReference type="ChEBI" id="CHEBI:16526"/>
        <dbReference type="ChEBI" id="CHEBI:58613"/>
        <dbReference type="ChEBI" id="CHEBI:58866"/>
        <dbReference type="EC" id="4.1.1.48"/>
    </reaction>
</comment>
<dbReference type="PANTHER" id="PTHR22854:SF2">
    <property type="entry name" value="INDOLE-3-GLYCEROL-PHOSPHATE SYNTHASE"/>
    <property type="match status" value="1"/>
</dbReference>
<keyword evidence="5" id="KW-0210">Decarboxylase</keyword>
<name>A0A1M5M4H4_9FIRM</name>
<dbReference type="PANTHER" id="PTHR22854">
    <property type="entry name" value="TRYPTOPHAN BIOSYNTHESIS PROTEIN"/>
    <property type="match status" value="1"/>
</dbReference>
<dbReference type="InterPro" id="IPR045186">
    <property type="entry name" value="Indole-3-glycerol_P_synth"/>
</dbReference>
<keyword evidence="6" id="KW-0822">Tryptophan biosynthesis</keyword>
<dbReference type="NCBIfam" id="NF001377">
    <property type="entry name" value="PRK00278.2-4"/>
    <property type="match status" value="1"/>
</dbReference>
<evidence type="ECO:0000256" key="3">
    <source>
        <dbReference type="ARBA" id="ARBA00012362"/>
    </source>
</evidence>
<evidence type="ECO:0000256" key="5">
    <source>
        <dbReference type="ARBA" id="ARBA00022793"/>
    </source>
</evidence>
<accession>A0A1M5M4H4</accession>
<comment type="pathway">
    <text evidence="2">Amino-acid biosynthesis; L-tryptophan biosynthesis; L-tryptophan from chorismate: step 4/5.</text>
</comment>
<dbReference type="Gene3D" id="3.20.20.70">
    <property type="entry name" value="Aldolase class I"/>
    <property type="match status" value="1"/>
</dbReference>
<dbReference type="EMBL" id="FQWY01000010">
    <property type="protein sequence ID" value="SHG72222.1"/>
    <property type="molecule type" value="Genomic_DNA"/>
</dbReference>